<reference evidence="2" key="1">
    <citation type="submission" date="2016-10" db="EMBL/GenBank/DDBJ databases">
        <authorList>
            <person name="Varghese N."/>
            <person name="Submissions S."/>
        </authorList>
    </citation>
    <scope>NUCLEOTIDE SEQUENCE [LARGE SCALE GENOMIC DNA]</scope>
    <source>
        <strain evidence="2">SP</strain>
    </source>
</reference>
<dbReference type="EMBL" id="FNPI01000038">
    <property type="protein sequence ID" value="SDZ68703.1"/>
    <property type="molecule type" value="Genomic_DNA"/>
</dbReference>
<keyword evidence="2" id="KW-1185">Reference proteome</keyword>
<name>A0A1H3V1V9_9BACI</name>
<organism evidence="1 2">
    <name type="scientific">Evansella caseinilytica</name>
    <dbReference type="NCBI Taxonomy" id="1503961"/>
    <lineage>
        <taxon>Bacteria</taxon>
        <taxon>Bacillati</taxon>
        <taxon>Bacillota</taxon>
        <taxon>Bacilli</taxon>
        <taxon>Bacillales</taxon>
        <taxon>Bacillaceae</taxon>
        <taxon>Evansella</taxon>
    </lineage>
</organism>
<gene>
    <name evidence="1" type="ORF">SAMN05421736_1384</name>
</gene>
<evidence type="ECO:0000313" key="2">
    <source>
        <dbReference type="Proteomes" id="UP000198935"/>
    </source>
</evidence>
<dbReference type="OrthoDB" id="2865074at2"/>
<accession>A0A1H3V1V9</accession>
<protein>
    <submittedName>
        <fullName evidence="1">Uncharacterized protein</fullName>
    </submittedName>
</protein>
<dbReference type="Proteomes" id="UP000198935">
    <property type="component" value="Unassembled WGS sequence"/>
</dbReference>
<evidence type="ECO:0000313" key="1">
    <source>
        <dbReference type="EMBL" id="SDZ68703.1"/>
    </source>
</evidence>
<proteinExistence type="predicted"/>
<dbReference type="STRING" id="1503961.SAMN05421736_1384"/>
<dbReference type="AlphaFoldDB" id="A0A1H3V1V9"/>
<sequence>MGNHHADRDQLNKILTDYQNTLNEWNDRTYEAFMATKSALGEEEYLITPTEVRGDIRAIQTFWDGMVAADKEAANNFKQGTAGLMAISKTIASFMNDFGNGGANMWRLNMNKLQNIMFQDEILMGTIHAKLLSGEVLSYAEREMLYFYLQNVFLGTDKRKEIESIVEMISEERIEDLMYRLNYQVLASEESLVEEMALIQAYLFRGNFRLDKHAGSKEEVKAQRKLRAYLTLLSNYKLAMAELAKESNGELPFLAKVDHLFYQDIEKPKAYIFESELLMNISRNMKDFPREEFIEIENYLNVSISKINVTYYHGSNAHSQLKEEGSRELKVASDNYTAEFIGAELMDLLDSKISKGIFGTVSDYKAGKEELQRDISMSVAESAASNLKMEMIVTENAYFFINSLEVQLVPSNATYDMLDRWETVNKINPEISYPKQQILSQDWVEVTSFFNDKESSMDKINPDLSEYIKDGSLSEGETVEVIAGRVK</sequence>